<dbReference type="FunFam" id="3.40.50.300:FF:000013">
    <property type="entry name" value="PhoH family ATPase"/>
    <property type="match status" value="1"/>
</dbReference>
<evidence type="ECO:0000259" key="8">
    <source>
        <dbReference type="Pfam" id="PF02562"/>
    </source>
</evidence>
<dbReference type="SUPFAM" id="SSF52540">
    <property type="entry name" value="P-loop containing nucleoside triphosphate hydrolases"/>
    <property type="match status" value="1"/>
</dbReference>
<gene>
    <name evidence="9" type="ORF">Pan265_19990</name>
</gene>
<evidence type="ECO:0000256" key="1">
    <source>
        <dbReference type="ARBA" id="ARBA00004496"/>
    </source>
</evidence>
<comment type="subcellular location">
    <subcellularLocation>
        <location evidence="1">Cytoplasm</location>
    </subcellularLocation>
</comment>
<organism evidence="9 10">
    <name type="scientific">Mucisphaera calidilacus</name>
    <dbReference type="NCBI Taxonomy" id="2527982"/>
    <lineage>
        <taxon>Bacteria</taxon>
        <taxon>Pseudomonadati</taxon>
        <taxon>Planctomycetota</taxon>
        <taxon>Phycisphaerae</taxon>
        <taxon>Phycisphaerales</taxon>
        <taxon>Phycisphaeraceae</taxon>
        <taxon>Mucisphaera</taxon>
    </lineage>
</organism>
<feature type="domain" description="PhoH-like protein" evidence="8">
    <location>
        <begin position="111"/>
        <end position="314"/>
    </location>
</feature>
<evidence type="ECO:0000256" key="3">
    <source>
        <dbReference type="ARBA" id="ARBA00022490"/>
    </source>
</evidence>
<keyword evidence="10" id="KW-1185">Reference proteome</keyword>
<evidence type="ECO:0000256" key="6">
    <source>
        <dbReference type="ARBA" id="ARBA00039970"/>
    </source>
</evidence>
<dbReference type="Pfam" id="PF02562">
    <property type="entry name" value="PhoH"/>
    <property type="match status" value="1"/>
</dbReference>
<proteinExistence type="inferred from homology"/>
<dbReference type="PANTHER" id="PTHR30473:SF1">
    <property type="entry name" value="PHOH-LIKE PROTEIN"/>
    <property type="match status" value="1"/>
</dbReference>
<dbReference type="OrthoDB" id="9773137at2"/>
<feature type="region of interest" description="Disordered" evidence="7">
    <location>
        <begin position="320"/>
        <end position="354"/>
    </location>
</feature>
<dbReference type="GO" id="GO:0005829">
    <property type="term" value="C:cytosol"/>
    <property type="evidence" value="ECO:0007669"/>
    <property type="project" value="TreeGrafter"/>
</dbReference>
<name>A0A518BYU7_9BACT</name>
<evidence type="ECO:0000256" key="2">
    <source>
        <dbReference type="ARBA" id="ARBA00010393"/>
    </source>
</evidence>
<dbReference type="Proteomes" id="UP000320386">
    <property type="component" value="Chromosome"/>
</dbReference>
<dbReference type="EMBL" id="CP036280">
    <property type="protein sequence ID" value="QDU72136.1"/>
    <property type="molecule type" value="Genomic_DNA"/>
</dbReference>
<keyword evidence="5" id="KW-0067">ATP-binding</keyword>
<dbReference type="GO" id="GO:0005524">
    <property type="term" value="F:ATP binding"/>
    <property type="evidence" value="ECO:0007669"/>
    <property type="project" value="UniProtKB-KW"/>
</dbReference>
<dbReference type="PANTHER" id="PTHR30473">
    <property type="entry name" value="PROTEIN PHOH"/>
    <property type="match status" value="1"/>
</dbReference>
<dbReference type="Gene3D" id="3.40.50.300">
    <property type="entry name" value="P-loop containing nucleotide triphosphate hydrolases"/>
    <property type="match status" value="1"/>
</dbReference>
<feature type="compositionally biased region" description="Low complexity" evidence="7">
    <location>
        <begin position="332"/>
        <end position="343"/>
    </location>
</feature>
<evidence type="ECO:0000313" key="10">
    <source>
        <dbReference type="Proteomes" id="UP000320386"/>
    </source>
</evidence>
<dbReference type="AlphaFoldDB" id="A0A518BYU7"/>
<dbReference type="KEGG" id="mcad:Pan265_19990"/>
<evidence type="ECO:0000313" key="9">
    <source>
        <dbReference type="EMBL" id="QDU72136.1"/>
    </source>
</evidence>
<evidence type="ECO:0000256" key="4">
    <source>
        <dbReference type="ARBA" id="ARBA00022741"/>
    </source>
</evidence>
<dbReference type="InterPro" id="IPR051451">
    <property type="entry name" value="PhoH2-like"/>
</dbReference>
<comment type="similarity">
    <text evidence="2">Belongs to the PhoH family.</text>
</comment>
<protein>
    <recommendedName>
        <fullName evidence="6">PhoH-like protein</fullName>
    </recommendedName>
</protein>
<sequence>MDAELRIDADADVRLAITGAGESHLKLLREALGVQVTSRGESIRVTGDPGPVRRALAVLRELSERAESHQPMDRQALLERITWTPPSDDLPDEAPTFSADHLDVYLGNKAVRGITEGQRNYLRTMSEHDLTICTGPAGTGKTYLAVAAAVAMLKRGLVRKLILARPAVEAGEKLGFLPGTMQDKVNPYLRPLLDALQDMMAFEQVQRFMANDLIEVIPLAFMRGRTLNHAWIILDEAQNTTRGQMMMFLTRLGHGSKMVVTGDTSQIDLEDPRDSGLIDAARRLRRTQGVGMVSLGAPDIVRHGLVQRIIAAYEPAERRRRLEGVESADENPGASPSGESSGPVNYGSDQQGAV</sequence>
<dbReference type="InterPro" id="IPR003714">
    <property type="entry name" value="PhoH"/>
</dbReference>
<reference evidence="9 10" key="1">
    <citation type="submission" date="2019-02" db="EMBL/GenBank/DDBJ databases">
        <title>Deep-cultivation of Planctomycetes and their phenomic and genomic characterization uncovers novel biology.</title>
        <authorList>
            <person name="Wiegand S."/>
            <person name="Jogler M."/>
            <person name="Boedeker C."/>
            <person name="Pinto D."/>
            <person name="Vollmers J."/>
            <person name="Rivas-Marin E."/>
            <person name="Kohn T."/>
            <person name="Peeters S.H."/>
            <person name="Heuer A."/>
            <person name="Rast P."/>
            <person name="Oberbeckmann S."/>
            <person name="Bunk B."/>
            <person name="Jeske O."/>
            <person name="Meyerdierks A."/>
            <person name="Storesund J.E."/>
            <person name="Kallscheuer N."/>
            <person name="Luecker S."/>
            <person name="Lage O.M."/>
            <person name="Pohl T."/>
            <person name="Merkel B.J."/>
            <person name="Hornburger P."/>
            <person name="Mueller R.-W."/>
            <person name="Bruemmer F."/>
            <person name="Labrenz M."/>
            <person name="Spormann A.M."/>
            <person name="Op den Camp H."/>
            <person name="Overmann J."/>
            <person name="Amann R."/>
            <person name="Jetten M.S.M."/>
            <person name="Mascher T."/>
            <person name="Medema M.H."/>
            <person name="Devos D.P."/>
            <person name="Kaster A.-K."/>
            <person name="Ovreas L."/>
            <person name="Rohde M."/>
            <person name="Galperin M.Y."/>
            <person name="Jogler C."/>
        </authorList>
    </citation>
    <scope>NUCLEOTIDE SEQUENCE [LARGE SCALE GENOMIC DNA]</scope>
    <source>
        <strain evidence="9 10">Pan265</strain>
    </source>
</reference>
<evidence type="ECO:0000256" key="7">
    <source>
        <dbReference type="SAM" id="MobiDB-lite"/>
    </source>
</evidence>
<keyword evidence="4" id="KW-0547">Nucleotide-binding</keyword>
<dbReference type="RefSeq" id="WP_145446315.1">
    <property type="nucleotide sequence ID" value="NZ_CP036280.1"/>
</dbReference>
<dbReference type="InterPro" id="IPR027417">
    <property type="entry name" value="P-loop_NTPase"/>
</dbReference>
<accession>A0A518BYU7</accession>
<keyword evidence="3" id="KW-0963">Cytoplasm</keyword>
<evidence type="ECO:0000256" key="5">
    <source>
        <dbReference type="ARBA" id="ARBA00022840"/>
    </source>
</evidence>